<evidence type="ECO:0000313" key="1">
    <source>
        <dbReference type="EMBL" id="CRK88459.1"/>
    </source>
</evidence>
<proteinExistence type="predicted"/>
<dbReference type="Proteomes" id="UP000183832">
    <property type="component" value="Unassembled WGS sequence"/>
</dbReference>
<name>A0A1J1HKK4_9DIPT</name>
<reference evidence="1 2" key="1">
    <citation type="submission" date="2015-04" db="EMBL/GenBank/DDBJ databases">
        <authorList>
            <person name="Syromyatnikov M.Y."/>
            <person name="Popov V.N."/>
        </authorList>
    </citation>
    <scope>NUCLEOTIDE SEQUENCE [LARGE SCALE GENOMIC DNA]</scope>
</reference>
<evidence type="ECO:0000313" key="2">
    <source>
        <dbReference type="Proteomes" id="UP000183832"/>
    </source>
</evidence>
<gene>
    <name evidence="1" type="ORF">CLUMA_CG002303</name>
</gene>
<protein>
    <submittedName>
        <fullName evidence="1">CLUMA_CG002303, isoform A</fullName>
    </submittedName>
</protein>
<dbReference type="AlphaFoldDB" id="A0A1J1HKK4"/>
<accession>A0A1J1HKK4</accession>
<keyword evidence="2" id="KW-1185">Reference proteome</keyword>
<sequence length="67" mass="7921">MVFSVRKRELFAIMLRFATMQTILLRKLYLVTLLMYTKPPDETMRETIKGDEAICLLQFLKTDETCT</sequence>
<organism evidence="1 2">
    <name type="scientific">Clunio marinus</name>
    <dbReference type="NCBI Taxonomy" id="568069"/>
    <lineage>
        <taxon>Eukaryota</taxon>
        <taxon>Metazoa</taxon>
        <taxon>Ecdysozoa</taxon>
        <taxon>Arthropoda</taxon>
        <taxon>Hexapoda</taxon>
        <taxon>Insecta</taxon>
        <taxon>Pterygota</taxon>
        <taxon>Neoptera</taxon>
        <taxon>Endopterygota</taxon>
        <taxon>Diptera</taxon>
        <taxon>Nematocera</taxon>
        <taxon>Chironomoidea</taxon>
        <taxon>Chironomidae</taxon>
        <taxon>Clunio</taxon>
    </lineage>
</organism>
<dbReference type="EMBL" id="CVRI01000008">
    <property type="protein sequence ID" value="CRK88459.1"/>
    <property type="molecule type" value="Genomic_DNA"/>
</dbReference>